<dbReference type="Proteomes" id="UP000029556">
    <property type="component" value="Unassembled WGS sequence"/>
</dbReference>
<dbReference type="InterPro" id="IPR011009">
    <property type="entry name" value="Kinase-like_dom_sf"/>
</dbReference>
<evidence type="ECO:0000313" key="3">
    <source>
        <dbReference type="Proteomes" id="UP000029556"/>
    </source>
</evidence>
<dbReference type="EMBL" id="JRNN01000065">
    <property type="protein sequence ID" value="KGF34664.1"/>
    <property type="molecule type" value="Genomic_DNA"/>
</dbReference>
<organism evidence="2 3">
    <name type="scientific">Hoylesella buccalis DNF00853</name>
    <dbReference type="NCBI Taxonomy" id="1401074"/>
    <lineage>
        <taxon>Bacteria</taxon>
        <taxon>Pseudomonadati</taxon>
        <taxon>Bacteroidota</taxon>
        <taxon>Bacteroidia</taxon>
        <taxon>Bacteroidales</taxon>
        <taxon>Prevotellaceae</taxon>
        <taxon>Hoylesella</taxon>
    </lineage>
</organism>
<dbReference type="PANTHER" id="PTHR21064">
    <property type="entry name" value="AMINOGLYCOSIDE PHOSPHOTRANSFERASE DOMAIN-CONTAINING PROTEIN-RELATED"/>
    <property type="match status" value="1"/>
</dbReference>
<keyword evidence="2" id="KW-0808">Transferase</keyword>
<dbReference type="RefSeq" id="WP_036872861.1">
    <property type="nucleotide sequence ID" value="NZ_JRNN01000065.1"/>
</dbReference>
<reference evidence="2 3" key="1">
    <citation type="submission" date="2014-07" db="EMBL/GenBank/DDBJ databases">
        <authorList>
            <person name="McCorrison J."/>
            <person name="Sanka R."/>
            <person name="Torralba M."/>
            <person name="Gillis M."/>
            <person name="Haft D.H."/>
            <person name="Methe B."/>
            <person name="Sutton G."/>
            <person name="Nelson K.E."/>
        </authorList>
    </citation>
    <scope>NUCLEOTIDE SEQUENCE [LARGE SCALE GENOMIC DNA]</scope>
    <source>
        <strain evidence="2 3">DNF00853</strain>
    </source>
</reference>
<evidence type="ECO:0000259" key="1">
    <source>
        <dbReference type="Pfam" id="PF01636"/>
    </source>
</evidence>
<dbReference type="Gene3D" id="3.90.1200.10">
    <property type="match status" value="1"/>
</dbReference>
<name>A0A096BNB2_9BACT</name>
<dbReference type="AlphaFoldDB" id="A0A096BNB2"/>
<proteinExistence type="predicted"/>
<gene>
    <name evidence="2" type="ORF">HMPREF2137_06710</name>
</gene>
<comment type="caution">
    <text evidence="2">The sequence shown here is derived from an EMBL/GenBank/DDBJ whole genome shotgun (WGS) entry which is preliminary data.</text>
</comment>
<dbReference type="InterPro" id="IPR050249">
    <property type="entry name" value="Pseudomonas-type_ThrB"/>
</dbReference>
<feature type="domain" description="Aminoglycoside phosphotransferase" evidence="1">
    <location>
        <begin position="22"/>
        <end position="261"/>
    </location>
</feature>
<protein>
    <submittedName>
        <fullName evidence="2">Aminoglycoside phosphotransferase</fullName>
    </submittedName>
</protein>
<dbReference type="PANTHER" id="PTHR21064:SF5">
    <property type="entry name" value="SLR1880 PROTEIN"/>
    <property type="match status" value="1"/>
</dbReference>
<dbReference type="Pfam" id="PF01636">
    <property type="entry name" value="APH"/>
    <property type="match status" value="1"/>
</dbReference>
<sequence>MENEQLKQIVSHFEVVGTVDRILPLGNGLINDTYRVVTKGQDTPDYVLQRINDAIFTDVDLLQRNIEVVTAHIRQKLEEKGEDDLDRKVLRFVQTTEGKTYYKDDEGQYWRLSLFIPDAKTYETVNPEYSYHAGKAFGNFESMLVDVPEQLGETIPDFHNMELRMRQLREAVAEDKVGRVAEVQPILDELEQYAEEMCKAERLYREGKLKKRICHCDTKVNNMMFDKDGKVLCVIDLDTVMPSFVFSDYGDFLRTGANTVAEDSKEFDQIDFRMDIFEAFTRGYLASAQDFLEPIEIENLPYAAKLFPYMQCVRFLADYINGDTYYKINYDKHNLVRTQNQLCLFRRVCAHEPEMVSFIRTCLNQ</sequence>
<evidence type="ECO:0000313" key="2">
    <source>
        <dbReference type="EMBL" id="KGF34664.1"/>
    </source>
</evidence>
<dbReference type="OrthoDB" id="526037at2"/>
<dbReference type="GO" id="GO:0016740">
    <property type="term" value="F:transferase activity"/>
    <property type="evidence" value="ECO:0007669"/>
    <property type="project" value="UniProtKB-KW"/>
</dbReference>
<accession>A0A096BNB2</accession>
<dbReference type="SUPFAM" id="SSF56112">
    <property type="entry name" value="Protein kinase-like (PK-like)"/>
    <property type="match status" value="1"/>
</dbReference>
<dbReference type="InterPro" id="IPR002575">
    <property type="entry name" value="Aminoglycoside_PTrfase"/>
</dbReference>